<dbReference type="InterPro" id="IPR000182">
    <property type="entry name" value="GNAT_dom"/>
</dbReference>
<dbReference type="InterPro" id="IPR016181">
    <property type="entry name" value="Acyl_CoA_acyltransferase"/>
</dbReference>
<proteinExistence type="predicted"/>
<dbReference type="PANTHER" id="PTHR10545">
    <property type="entry name" value="DIAMINE N-ACETYLTRANSFERASE"/>
    <property type="match status" value="1"/>
</dbReference>
<dbReference type="Pfam" id="PF00583">
    <property type="entry name" value="Acetyltransf_1"/>
    <property type="match status" value="1"/>
</dbReference>
<dbReference type="CDD" id="cd04301">
    <property type="entry name" value="NAT_SF"/>
    <property type="match status" value="1"/>
</dbReference>
<dbReference type="PROSITE" id="PS51186">
    <property type="entry name" value="GNAT"/>
    <property type="match status" value="1"/>
</dbReference>
<evidence type="ECO:0000313" key="5">
    <source>
        <dbReference type="Proteomes" id="UP000325182"/>
    </source>
</evidence>
<evidence type="ECO:0000313" key="4">
    <source>
        <dbReference type="EMBL" id="TYS00313.1"/>
    </source>
</evidence>
<comment type="caution">
    <text evidence="4">The sequence shown here is derived from an EMBL/GenBank/DDBJ whole genome shotgun (WGS) entry which is preliminary data.</text>
</comment>
<dbReference type="EMBL" id="VTEG01000003">
    <property type="protein sequence ID" value="TYS00313.1"/>
    <property type="molecule type" value="Genomic_DNA"/>
</dbReference>
<dbReference type="Proteomes" id="UP000325182">
    <property type="component" value="Unassembled WGS sequence"/>
</dbReference>
<evidence type="ECO:0000256" key="1">
    <source>
        <dbReference type="ARBA" id="ARBA00022679"/>
    </source>
</evidence>
<dbReference type="AlphaFoldDB" id="A0A5D4MF37"/>
<name>A0A5D4MF37_9BACI</name>
<dbReference type="GO" id="GO:0008080">
    <property type="term" value="F:N-acetyltransferase activity"/>
    <property type="evidence" value="ECO:0007669"/>
    <property type="project" value="UniProtKB-ARBA"/>
</dbReference>
<feature type="domain" description="N-acetyltransferase" evidence="3">
    <location>
        <begin position="26"/>
        <end position="181"/>
    </location>
</feature>
<reference evidence="4 5" key="1">
    <citation type="submission" date="2019-08" db="EMBL/GenBank/DDBJ databases">
        <title>Bacillus genomes from the desert of Cuatro Cienegas, Coahuila.</title>
        <authorList>
            <person name="Olmedo-Alvarez G."/>
        </authorList>
    </citation>
    <scope>NUCLEOTIDE SEQUENCE [LARGE SCALE GENOMIC DNA]</scope>
    <source>
        <strain evidence="4 5">CH128b_4D</strain>
    </source>
</reference>
<dbReference type="Gene3D" id="3.40.630.30">
    <property type="match status" value="1"/>
</dbReference>
<sequence length="181" mass="21218">MKFPLYWSSGIKLFTESKRRSYEVEYIIREAGLKDYSSLKPLHKEVHDIHAEARPDKYKRTEETLDKTYYDELISSSDSKVYIVEDQGEIAGFTILKKTWPPKWDIKVQAPVVFMHDLGVKDSYRRRGIARLLFEKAVEFTKECGAVSLELGVWEFNQSAIDFYEKMGMTTQARKMEIKID</sequence>
<protein>
    <submittedName>
        <fullName evidence="4">GNAT family N-acetyltransferase</fullName>
    </submittedName>
</protein>
<keyword evidence="2" id="KW-0012">Acyltransferase</keyword>
<evidence type="ECO:0000259" key="3">
    <source>
        <dbReference type="PROSITE" id="PS51186"/>
    </source>
</evidence>
<dbReference type="SUPFAM" id="SSF55729">
    <property type="entry name" value="Acyl-CoA N-acyltransferases (Nat)"/>
    <property type="match status" value="1"/>
</dbReference>
<keyword evidence="1 4" id="KW-0808">Transferase</keyword>
<evidence type="ECO:0000256" key="2">
    <source>
        <dbReference type="ARBA" id="ARBA00023315"/>
    </source>
</evidence>
<gene>
    <name evidence="4" type="ORF">FZC84_07165</name>
</gene>
<accession>A0A5D4MF37</accession>
<dbReference type="PANTHER" id="PTHR10545:SF29">
    <property type="entry name" value="GH14572P-RELATED"/>
    <property type="match status" value="1"/>
</dbReference>
<dbReference type="InterPro" id="IPR051016">
    <property type="entry name" value="Diverse_Substrate_AcTransf"/>
</dbReference>
<organism evidence="4 5">
    <name type="scientific">Rossellomorea vietnamensis</name>
    <dbReference type="NCBI Taxonomy" id="218284"/>
    <lineage>
        <taxon>Bacteria</taxon>
        <taxon>Bacillati</taxon>
        <taxon>Bacillota</taxon>
        <taxon>Bacilli</taxon>
        <taxon>Bacillales</taxon>
        <taxon>Bacillaceae</taxon>
        <taxon>Rossellomorea</taxon>
    </lineage>
</organism>